<evidence type="ECO:0000256" key="1">
    <source>
        <dbReference type="ARBA" id="ARBA00023239"/>
    </source>
</evidence>
<dbReference type="InterPro" id="IPR006680">
    <property type="entry name" value="Amidohydro-rel"/>
</dbReference>
<reference evidence="3 4" key="1">
    <citation type="submission" date="2017-05" db="EMBL/GenBank/DDBJ databases">
        <title>Full genome sequence of Pseudorhodoplanes sinuspersici.</title>
        <authorList>
            <person name="Dastgheib S.M.M."/>
            <person name="Shavandi M."/>
            <person name="Tirandaz H."/>
        </authorList>
    </citation>
    <scope>NUCLEOTIDE SEQUENCE [LARGE SCALE GENOMIC DNA]</scope>
    <source>
        <strain evidence="3 4">RIPI110</strain>
    </source>
</reference>
<dbReference type="PANTHER" id="PTHR21240">
    <property type="entry name" value="2-AMINO-3-CARBOXYLMUCONATE-6-SEMIALDEHYDE DECARBOXYLASE"/>
    <property type="match status" value="1"/>
</dbReference>
<evidence type="ECO:0000313" key="4">
    <source>
        <dbReference type="Proteomes" id="UP000194137"/>
    </source>
</evidence>
<dbReference type="AlphaFoldDB" id="A0A1W7A0C4"/>
<dbReference type="Gene3D" id="3.20.20.140">
    <property type="entry name" value="Metal-dependent hydrolases"/>
    <property type="match status" value="1"/>
</dbReference>
<keyword evidence="1" id="KW-0456">Lyase</keyword>
<dbReference type="InterPro" id="IPR032466">
    <property type="entry name" value="Metal_Hydrolase"/>
</dbReference>
<accession>A0A1W7A0C4</accession>
<sequence>MKKIALEEHFLAPGFEDYWLKTVEDVDPALYSQVLSRLKDFGEQRLGAMETSGIETAILSLAGPGVQVEHDVAVATKRARTANDFLAGEISKQPDRYRGFAHLAVQDAKAAADELERCVRDFKFCGAMINGHTNGLYLDDPAVYPLWERAEALGAVIYLHPADPVSPMPVLDGYRGLKRATWEWTVETGSHALRLVFSGLFDRFPKAKLALGHLGETLPYQLWRFDSRAKLYGVKLKRRPSDYIRENIVVTTSGMFSFEPIDCAIKALGHEHVMYSADYPFENPVEAGAFMNELPLDPKVLEDIAYNNASRLFGIGKTS</sequence>
<dbReference type="InterPro" id="IPR032465">
    <property type="entry name" value="ACMSD"/>
</dbReference>
<evidence type="ECO:0000259" key="2">
    <source>
        <dbReference type="Pfam" id="PF04909"/>
    </source>
</evidence>
<dbReference type="Pfam" id="PF04909">
    <property type="entry name" value="Amidohydro_2"/>
    <property type="match status" value="1"/>
</dbReference>
<dbReference type="GO" id="GO:0005829">
    <property type="term" value="C:cytosol"/>
    <property type="evidence" value="ECO:0007669"/>
    <property type="project" value="TreeGrafter"/>
</dbReference>
<dbReference type="KEGG" id="psin:CAK95_17060"/>
<feature type="domain" description="Amidohydrolase-related" evidence="2">
    <location>
        <begin position="64"/>
        <end position="315"/>
    </location>
</feature>
<dbReference type="STRING" id="1235591.CAK95_17060"/>
<dbReference type="EMBL" id="CP021112">
    <property type="protein sequence ID" value="ARQ03028.1"/>
    <property type="molecule type" value="Genomic_DNA"/>
</dbReference>
<protein>
    <recommendedName>
        <fullName evidence="2">Amidohydrolase-related domain-containing protein</fullName>
    </recommendedName>
</protein>
<dbReference type="GO" id="GO:0016787">
    <property type="term" value="F:hydrolase activity"/>
    <property type="evidence" value="ECO:0007669"/>
    <property type="project" value="InterPro"/>
</dbReference>
<dbReference type="Proteomes" id="UP000194137">
    <property type="component" value="Chromosome"/>
</dbReference>
<name>A0A1W7A0C4_9HYPH</name>
<evidence type="ECO:0000313" key="3">
    <source>
        <dbReference type="EMBL" id="ARQ03028.1"/>
    </source>
</evidence>
<organism evidence="3 4">
    <name type="scientific">Pseudorhodoplanes sinuspersici</name>
    <dbReference type="NCBI Taxonomy" id="1235591"/>
    <lineage>
        <taxon>Bacteria</taxon>
        <taxon>Pseudomonadati</taxon>
        <taxon>Pseudomonadota</taxon>
        <taxon>Alphaproteobacteria</taxon>
        <taxon>Hyphomicrobiales</taxon>
        <taxon>Pseudorhodoplanes</taxon>
    </lineage>
</organism>
<dbReference type="GO" id="GO:0019748">
    <property type="term" value="P:secondary metabolic process"/>
    <property type="evidence" value="ECO:0007669"/>
    <property type="project" value="TreeGrafter"/>
</dbReference>
<gene>
    <name evidence="3" type="ORF">CAK95_17060</name>
</gene>
<dbReference type="PANTHER" id="PTHR21240:SF30">
    <property type="entry name" value="AMIDOHYDROLASE-RELATED DOMAIN-CONTAINING PROTEIN-RELATED"/>
    <property type="match status" value="1"/>
</dbReference>
<keyword evidence="4" id="KW-1185">Reference proteome</keyword>
<dbReference type="GO" id="GO:0016831">
    <property type="term" value="F:carboxy-lyase activity"/>
    <property type="evidence" value="ECO:0007669"/>
    <property type="project" value="InterPro"/>
</dbReference>
<dbReference type="SUPFAM" id="SSF51556">
    <property type="entry name" value="Metallo-dependent hydrolases"/>
    <property type="match status" value="1"/>
</dbReference>
<proteinExistence type="predicted"/>